<name>A0ABP0RZC2_9DINO</name>
<evidence type="ECO:0000256" key="1">
    <source>
        <dbReference type="SAM" id="MobiDB-lite"/>
    </source>
</evidence>
<feature type="non-terminal residue" evidence="2">
    <location>
        <position position="1"/>
    </location>
</feature>
<dbReference type="Proteomes" id="UP001642464">
    <property type="component" value="Unassembled WGS sequence"/>
</dbReference>
<feature type="compositionally biased region" description="Basic residues" evidence="1">
    <location>
        <begin position="1"/>
        <end position="18"/>
    </location>
</feature>
<proteinExistence type="predicted"/>
<keyword evidence="3" id="KW-1185">Reference proteome</keyword>
<organism evidence="2 3">
    <name type="scientific">Durusdinium trenchii</name>
    <dbReference type="NCBI Taxonomy" id="1381693"/>
    <lineage>
        <taxon>Eukaryota</taxon>
        <taxon>Sar</taxon>
        <taxon>Alveolata</taxon>
        <taxon>Dinophyceae</taxon>
        <taxon>Suessiales</taxon>
        <taxon>Symbiodiniaceae</taxon>
        <taxon>Durusdinium</taxon>
    </lineage>
</organism>
<gene>
    <name evidence="2" type="ORF">SCF082_LOCUS49146</name>
</gene>
<comment type="caution">
    <text evidence="2">The sequence shown here is derived from an EMBL/GenBank/DDBJ whole genome shotgun (WGS) entry which is preliminary data.</text>
</comment>
<feature type="region of interest" description="Disordered" evidence="1">
    <location>
        <begin position="1"/>
        <end position="82"/>
    </location>
</feature>
<evidence type="ECO:0000313" key="2">
    <source>
        <dbReference type="EMBL" id="CAK9105442.1"/>
    </source>
</evidence>
<accession>A0ABP0RZC2</accession>
<reference evidence="2 3" key="1">
    <citation type="submission" date="2024-02" db="EMBL/GenBank/DDBJ databases">
        <authorList>
            <person name="Chen Y."/>
            <person name="Shah S."/>
            <person name="Dougan E. K."/>
            <person name="Thang M."/>
            <person name="Chan C."/>
        </authorList>
    </citation>
    <scope>NUCLEOTIDE SEQUENCE [LARGE SCALE GENOMIC DNA]</scope>
</reference>
<feature type="compositionally biased region" description="Low complexity" evidence="1">
    <location>
        <begin position="71"/>
        <end position="82"/>
    </location>
</feature>
<protein>
    <submittedName>
        <fullName evidence="2">Uncharacterized protein</fullName>
    </submittedName>
</protein>
<sequence length="1009" mass="114203">GRDRRRRKRKHKRFWRKQRGNELALGPSLPPSPPPRGRRQSRPYDDNPPVLIGTIDDFLPPQNPSPPPSQAAPQQQPHHSAAIAAEAAKLKAIKQGDEDRFLKKTPHSKVLFMEAFTHGQNKTRSKRICFFQLFSENDRPFCKRSDQNSELPKEHSFCEDCRESFNMSILGVPFRSAFQYGEQHYYVLRRKCAGQQPPAFPRAPLLHFEGPVYPPDAFNGTLDRDKHVNQCFFLLFLPVSQIQPNDEVIGKIRRHEALGKKETSATEEQTRAFKTNWAARHQKDKPEHKALKRIMLETMLGLLILENEHVADLQETTLSDESRLVVNKIFHRALIHNKTGSPEHSQLHRLRGGDMLQENRYELFKLACPKGASVVEAFRTGQNGIEHAKQKVFELVEAWKRQRARPNFANTAASVGVERSGEVARQVFRAKNPPPQLQARTLHEAKATLYRLAKGSLSPKSIELVQNLLSEAFDQLPCQGRVLTGPQLMHSGVYLFRPNLCKDAVYVGQTSNVYQRFRKREGFDVTQTGKHVHLLADDVDCLAFFRGTYHATWLEQFIDSCVENDPGAFHFAVAASEDTIKTAVTRVVMEALVAAKFYTTTKCVLEELSLVTIPSVRQRVFTLADHFKAIAEAVPVDWFVPEDQRLVALLTWPTMPSFLEAKGVIEQHRPGHHQASFAKMHMIFEAIGSSRSRDLVWADALSKPPALEVEVAQALQCSTSAPKDVLNSLSKVDLMRSATKEELCRPALEALRKLVKSQEPGKPLLLYLEHCTLEALLLLPEVTVSANFRTITKPIRRGVLTFDRGQHVNFLSSASLWKLFDPRPTRYAIRKSAAEALVILSRIFQPKSAAKVSKNAKAMAGIVGRFTPPAAEQPMENQVQDKPEGTCLKTLRQAWDYRSSRAEGYLKLTRVLKIEANLLQWLDYQDPAKFEQLCHSWGIDGCLPTPNRRETFRCTLRSGCNTVTGPQTSRPVKLSLDANTGIQRWTFVCEACMNAFEKAKQNDPDQQDQ</sequence>
<feature type="compositionally biased region" description="Pro residues" evidence="1">
    <location>
        <begin position="61"/>
        <end position="70"/>
    </location>
</feature>
<evidence type="ECO:0000313" key="3">
    <source>
        <dbReference type="Proteomes" id="UP001642464"/>
    </source>
</evidence>
<dbReference type="EMBL" id="CAXAMM010042541">
    <property type="protein sequence ID" value="CAK9105442.1"/>
    <property type="molecule type" value="Genomic_DNA"/>
</dbReference>